<dbReference type="AlphaFoldDB" id="G3AYV4"/>
<name>G3AYV4_CANTC</name>
<keyword evidence="2" id="KW-1185">Reference proteome</keyword>
<reference evidence="1 2" key="1">
    <citation type="journal article" date="2011" name="Proc. Natl. Acad. Sci. U.S.A.">
        <title>Comparative genomics of xylose-fermenting fungi for enhanced biofuel production.</title>
        <authorList>
            <person name="Wohlbach D.J."/>
            <person name="Kuo A."/>
            <person name="Sato T.K."/>
            <person name="Potts K.M."/>
            <person name="Salamov A.A."/>
            <person name="LaButti K.M."/>
            <person name="Sun H."/>
            <person name="Clum A."/>
            <person name="Pangilinan J.L."/>
            <person name="Lindquist E.A."/>
            <person name="Lucas S."/>
            <person name="Lapidus A."/>
            <person name="Jin M."/>
            <person name="Gunawan C."/>
            <person name="Balan V."/>
            <person name="Dale B.E."/>
            <person name="Jeffries T.W."/>
            <person name="Zinkel R."/>
            <person name="Barry K.W."/>
            <person name="Grigoriev I.V."/>
            <person name="Gasch A.P."/>
        </authorList>
    </citation>
    <scope>NUCLEOTIDE SEQUENCE [LARGE SCALE GENOMIC DNA]</scope>
    <source>
        <strain evidence="2">ATCC 10573 / BCRC 21748 / CBS 615 / JCM 9827 / NBRC 10315 / NRRL Y-1498 / VKM Y-70</strain>
    </source>
</reference>
<evidence type="ECO:0000313" key="1">
    <source>
        <dbReference type="EMBL" id="EGV65938.1"/>
    </source>
</evidence>
<dbReference type="HOGENOM" id="CLU_1255823_0_0_1"/>
<evidence type="ECO:0000313" key="2">
    <source>
        <dbReference type="Proteomes" id="UP000000707"/>
    </source>
</evidence>
<proteinExistence type="predicted"/>
<sequence>MSPHCRNEFCGRRLKLKLHAHVPVFSRNCGYPVVLTLFCTKQCFAKGDFDLPTPQDLAHSLNLYETSDDTASLKFIAINYGENVTYYWPSINLTKVEYDSSGFEVLLEISNSTENENPPSSDLTKRAQRTCYNSNKSYKITGCSNCGKFKGYLSAHNCKSKGNKGYSCLEACKCVLNAPDGHCSSTQCDEYCGAVNAFATAEGGGCWTGKCKTETVHAVL</sequence>
<dbReference type="EMBL" id="GL996512">
    <property type="protein sequence ID" value="EGV65938.1"/>
    <property type="molecule type" value="Genomic_DNA"/>
</dbReference>
<gene>
    <name evidence="1" type="ORF">CANTEDRAFT_133367</name>
</gene>
<protein>
    <submittedName>
        <fullName evidence="1">Uncharacterized protein</fullName>
    </submittedName>
</protein>
<organism evidence="2">
    <name type="scientific">Candida tenuis (strain ATCC 10573 / BCRC 21748 / CBS 615 / JCM 9827 / NBRC 10315 / NRRL Y-1498 / VKM Y-70)</name>
    <name type="common">Yeast</name>
    <name type="synonym">Yamadazyma tenuis</name>
    <dbReference type="NCBI Taxonomy" id="590646"/>
    <lineage>
        <taxon>Eukaryota</taxon>
        <taxon>Fungi</taxon>
        <taxon>Dikarya</taxon>
        <taxon>Ascomycota</taxon>
        <taxon>Saccharomycotina</taxon>
        <taxon>Pichiomycetes</taxon>
        <taxon>Debaryomycetaceae</taxon>
        <taxon>Yamadazyma</taxon>
    </lineage>
</organism>
<dbReference type="Proteomes" id="UP000000707">
    <property type="component" value="Unassembled WGS sequence"/>
</dbReference>
<accession>G3AYV4</accession>